<sequence length="79" mass="9204">MLVAKTLLRKNISSEIINNLADSLKQQKGFRLVSRRKIYRNYYPMNHNSMLLSYQLLIASICSPLEPKTMFLITRKISS</sequence>
<gene>
    <name evidence="1" type="ORF">FGO68_gene9893</name>
</gene>
<protein>
    <submittedName>
        <fullName evidence="1">Uncharacterized protein</fullName>
    </submittedName>
</protein>
<evidence type="ECO:0000313" key="2">
    <source>
        <dbReference type="Proteomes" id="UP000785679"/>
    </source>
</evidence>
<reference evidence="1" key="1">
    <citation type="submission" date="2019-06" db="EMBL/GenBank/DDBJ databases">
        <authorList>
            <person name="Zheng W."/>
        </authorList>
    </citation>
    <scope>NUCLEOTIDE SEQUENCE</scope>
    <source>
        <strain evidence="1">QDHG01</strain>
    </source>
</reference>
<dbReference type="AlphaFoldDB" id="A0A8J8NPU1"/>
<evidence type="ECO:0000313" key="1">
    <source>
        <dbReference type="EMBL" id="TNV78629.1"/>
    </source>
</evidence>
<keyword evidence="2" id="KW-1185">Reference proteome</keyword>
<accession>A0A8J8NPU1</accession>
<organism evidence="1 2">
    <name type="scientific">Halteria grandinella</name>
    <dbReference type="NCBI Taxonomy" id="5974"/>
    <lineage>
        <taxon>Eukaryota</taxon>
        <taxon>Sar</taxon>
        <taxon>Alveolata</taxon>
        <taxon>Ciliophora</taxon>
        <taxon>Intramacronucleata</taxon>
        <taxon>Spirotrichea</taxon>
        <taxon>Stichotrichia</taxon>
        <taxon>Sporadotrichida</taxon>
        <taxon>Halteriidae</taxon>
        <taxon>Halteria</taxon>
    </lineage>
</organism>
<name>A0A8J8NPU1_HALGN</name>
<comment type="caution">
    <text evidence="1">The sequence shown here is derived from an EMBL/GenBank/DDBJ whole genome shotgun (WGS) entry which is preliminary data.</text>
</comment>
<dbReference type="EMBL" id="RRYP01010076">
    <property type="protein sequence ID" value="TNV78629.1"/>
    <property type="molecule type" value="Genomic_DNA"/>
</dbReference>
<proteinExistence type="predicted"/>
<dbReference type="Proteomes" id="UP000785679">
    <property type="component" value="Unassembled WGS sequence"/>
</dbReference>